<organism evidence="18 19">
    <name type="scientific">Cajanus cajan</name>
    <name type="common">Pigeon pea</name>
    <name type="synonym">Cajanus indicus</name>
    <dbReference type="NCBI Taxonomy" id="3821"/>
    <lineage>
        <taxon>Eukaryota</taxon>
        <taxon>Viridiplantae</taxon>
        <taxon>Streptophyta</taxon>
        <taxon>Embryophyta</taxon>
        <taxon>Tracheophyta</taxon>
        <taxon>Spermatophyta</taxon>
        <taxon>Magnoliopsida</taxon>
        <taxon>eudicotyledons</taxon>
        <taxon>Gunneridae</taxon>
        <taxon>Pentapetalae</taxon>
        <taxon>rosids</taxon>
        <taxon>fabids</taxon>
        <taxon>Fabales</taxon>
        <taxon>Fabaceae</taxon>
        <taxon>Papilionoideae</taxon>
        <taxon>50 kb inversion clade</taxon>
        <taxon>NPAAA clade</taxon>
        <taxon>indigoferoid/millettioid clade</taxon>
        <taxon>Phaseoleae</taxon>
        <taxon>Cajanus</taxon>
    </lineage>
</organism>
<keyword evidence="9" id="KW-0833">Ubl conjugation pathway</keyword>
<evidence type="ECO:0000313" key="19">
    <source>
        <dbReference type="Proteomes" id="UP000075243"/>
    </source>
</evidence>
<keyword evidence="7" id="KW-0479">Metal-binding</keyword>
<feature type="region of interest" description="Disordered" evidence="15">
    <location>
        <begin position="167"/>
        <end position="206"/>
    </location>
</feature>
<dbReference type="Proteomes" id="UP000075243">
    <property type="component" value="Chromosome 4"/>
</dbReference>
<evidence type="ECO:0000256" key="9">
    <source>
        <dbReference type="ARBA" id="ARBA00022786"/>
    </source>
</evidence>
<dbReference type="PROSITE" id="PS50089">
    <property type="entry name" value="ZF_RING_2"/>
    <property type="match status" value="1"/>
</dbReference>
<evidence type="ECO:0000256" key="15">
    <source>
        <dbReference type="SAM" id="MobiDB-lite"/>
    </source>
</evidence>
<dbReference type="GO" id="GO:0016020">
    <property type="term" value="C:membrane"/>
    <property type="evidence" value="ECO:0007669"/>
    <property type="project" value="UniProtKB-SubCell"/>
</dbReference>
<proteinExistence type="inferred from homology"/>
<evidence type="ECO:0000256" key="6">
    <source>
        <dbReference type="ARBA" id="ARBA00022692"/>
    </source>
</evidence>
<evidence type="ECO:0000256" key="14">
    <source>
        <dbReference type="PROSITE-ProRule" id="PRU00175"/>
    </source>
</evidence>
<dbReference type="SUPFAM" id="SSF57850">
    <property type="entry name" value="RING/U-box"/>
    <property type="match status" value="1"/>
</dbReference>
<evidence type="ECO:0000256" key="2">
    <source>
        <dbReference type="ARBA" id="ARBA00004167"/>
    </source>
</evidence>
<evidence type="ECO:0000256" key="8">
    <source>
        <dbReference type="ARBA" id="ARBA00022771"/>
    </source>
</evidence>
<comment type="pathway">
    <text evidence="3">Protein modification; protein ubiquitination.</text>
</comment>
<dbReference type="PANTHER" id="PTHR46913">
    <property type="entry name" value="RING-H2 FINGER PROTEIN ATL16"/>
    <property type="match status" value="1"/>
</dbReference>
<dbReference type="OrthoDB" id="8062037at2759"/>
<feature type="compositionally biased region" description="Low complexity" evidence="15">
    <location>
        <begin position="192"/>
        <end position="205"/>
    </location>
</feature>
<evidence type="ECO:0000256" key="5">
    <source>
        <dbReference type="ARBA" id="ARBA00022679"/>
    </source>
</evidence>
<dbReference type="EMBL" id="CM003606">
    <property type="protein sequence ID" value="KYP68863.1"/>
    <property type="molecule type" value="Genomic_DNA"/>
</dbReference>
<feature type="domain" description="RING-type" evidence="17">
    <location>
        <begin position="113"/>
        <end position="155"/>
    </location>
</feature>
<keyword evidence="11 16" id="KW-1133">Transmembrane helix</keyword>
<protein>
    <recommendedName>
        <fullName evidence="4">RING-type E3 ubiquitin transferase</fullName>
        <ecNumber evidence="4">2.3.2.27</ecNumber>
    </recommendedName>
</protein>
<dbReference type="GO" id="GO:0008270">
    <property type="term" value="F:zinc ion binding"/>
    <property type="evidence" value="ECO:0007669"/>
    <property type="project" value="UniProtKB-KW"/>
</dbReference>
<dbReference type="InterPro" id="IPR044600">
    <property type="entry name" value="ATL1/ATL16-like"/>
</dbReference>
<dbReference type="AlphaFoldDB" id="A0A151TP91"/>
<dbReference type="GO" id="GO:0061630">
    <property type="term" value="F:ubiquitin protein ligase activity"/>
    <property type="evidence" value="ECO:0007669"/>
    <property type="project" value="UniProtKB-EC"/>
</dbReference>
<keyword evidence="19" id="KW-1185">Reference proteome</keyword>
<keyword evidence="6 16" id="KW-0812">Transmembrane</keyword>
<evidence type="ECO:0000259" key="17">
    <source>
        <dbReference type="PROSITE" id="PS50089"/>
    </source>
</evidence>
<name>A0A151TP91_CAJCA</name>
<feature type="region of interest" description="Disordered" evidence="15">
    <location>
        <begin position="218"/>
        <end position="237"/>
    </location>
</feature>
<accession>A0A151TP91</accession>
<evidence type="ECO:0000256" key="4">
    <source>
        <dbReference type="ARBA" id="ARBA00012483"/>
    </source>
</evidence>
<dbReference type="OMA" id="HYLYLRC"/>
<evidence type="ECO:0000256" key="7">
    <source>
        <dbReference type="ARBA" id="ARBA00022723"/>
    </source>
</evidence>
<comment type="subcellular location">
    <subcellularLocation>
        <location evidence="2">Membrane</location>
        <topology evidence="2">Single-pass membrane protein</topology>
    </subcellularLocation>
</comment>
<evidence type="ECO:0000313" key="18">
    <source>
        <dbReference type="EMBL" id="KYP68863.1"/>
    </source>
</evidence>
<dbReference type="GO" id="GO:0016567">
    <property type="term" value="P:protein ubiquitination"/>
    <property type="evidence" value="ECO:0007669"/>
    <property type="project" value="InterPro"/>
</dbReference>
<dbReference type="Pfam" id="PF13639">
    <property type="entry name" value="zf-RING_2"/>
    <property type="match status" value="1"/>
</dbReference>
<dbReference type="PANTHER" id="PTHR46913:SF1">
    <property type="entry name" value="RING-H2 FINGER PROTEIN ATL16"/>
    <property type="match status" value="1"/>
</dbReference>
<dbReference type="Gene3D" id="3.30.40.10">
    <property type="entry name" value="Zinc/RING finger domain, C3HC4 (zinc finger)"/>
    <property type="match status" value="1"/>
</dbReference>
<keyword evidence="8 14" id="KW-0863">Zinc-finger</keyword>
<feature type="transmembrane region" description="Helical" evidence="16">
    <location>
        <begin position="27"/>
        <end position="49"/>
    </location>
</feature>
<evidence type="ECO:0000256" key="11">
    <source>
        <dbReference type="ARBA" id="ARBA00022989"/>
    </source>
</evidence>
<evidence type="ECO:0000256" key="3">
    <source>
        <dbReference type="ARBA" id="ARBA00004906"/>
    </source>
</evidence>
<reference evidence="18 19" key="1">
    <citation type="journal article" date="2012" name="Nat. Biotechnol.">
        <title>Draft genome sequence of pigeonpea (Cajanus cajan), an orphan legume crop of resource-poor farmers.</title>
        <authorList>
            <person name="Varshney R.K."/>
            <person name="Chen W."/>
            <person name="Li Y."/>
            <person name="Bharti A.K."/>
            <person name="Saxena R.K."/>
            <person name="Schlueter J.A."/>
            <person name="Donoghue M.T."/>
            <person name="Azam S."/>
            <person name="Fan G."/>
            <person name="Whaley A.M."/>
            <person name="Farmer A.D."/>
            <person name="Sheridan J."/>
            <person name="Iwata A."/>
            <person name="Tuteja R."/>
            <person name="Penmetsa R.V."/>
            <person name="Wu W."/>
            <person name="Upadhyaya H.D."/>
            <person name="Yang S.P."/>
            <person name="Shah T."/>
            <person name="Saxena K.B."/>
            <person name="Michael T."/>
            <person name="McCombie W.R."/>
            <person name="Yang B."/>
            <person name="Zhang G."/>
            <person name="Yang H."/>
            <person name="Wang J."/>
            <person name="Spillane C."/>
            <person name="Cook D.R."/>
            <person name="May G.D."/>
            <person name="Xu X."/>
            <person name="Jackson S.A."/>
        </authorList>
    </citation>
    <scope>NUCLEOTIDE SEQUENCE [LARGE SCALE GENOMIC DNA]</scope>
    <source>
        <strain evidence="19">cv. Asha</strain>
    </source>
</reference>
<dbReference type="CDD" id="cd16461">
    <property type="entry name" value="RING-H2_EL5-like"/>
    <property type="match status" value="1"/>
</dbReference>
<comment type="similarity">
    <text evidence="13">Belongs to the RING-type zinc finger family. ATL subfamily.</text>
</comment>
<evidence type="ECO:0000256" key="10">
    <source>
        <dbReference type="ARBA" id="ARBA00022833"/>
    </source>
</evidence>
<dbReference type="Gramene" id="C.cajan_21861.t">
    <property type="protein sequence ID" value="C.cajan_21861.t.cds1"/>
    <property type="gene ID" value="C.cajan_21861"/>
</dbReference>
<keyword evidence="12 16" id="KW-0472">Membrane</keyword>
<gene>
    <name evidence="18" type="ORF">KK1_022512</name>
</gene>
<evidence type="ECO:0000256" key="16">
    <source>
        <dbReference type="SAM" id="Phobius"/>
    </source>
</evidence>
<dbReference type="InterPro" id="IPR001841">
    <property type="entry name" value="Znf_RING"/>
</dbReference>
<dbReference type="EC" id="2.3.2.27" evidence="4"/>
<feature type="compositionally biased region" description="Polar residues" evidence="15">
    <location>
        <begin position="175"/>
        <end position="189"/>
    </location>
</feature>
<dbReference type="SMART" id="SM00184">
    <property type="entry name" value="RING"/>
    <property type="match status" value="1"/>
</dbReference>
<keyword evidence="10" id="KW-0862">Zinc</keyword>
<comment type="catalytic activity">
    <reaction evidence="1">
        <text>S-ubiquitinyl-[E2 ubiquitin-conjugating enzyme]-L-cysteine + [acceptor protein]-L-lysine = [E2 ubiquitin-conjugating enzyme]-L-cysteine + N(6)-ubiquitinyl-[acceptor protein]-L-lysine.</text>
        <dbReference type="EC" id="2.3.2.27"/>
    </reaction>
</comment>
<feature type="compositionally biased region" description="Basic and acidic residues" evidence="15">
    <location>
        <begin position="225"/>
        <end position="237"/>
    </location>
</feature>
<keyword evidence="5" id="KW-0808">Transferase</keyword>
<evidence type="ECO:0000256" key="1">
    <source>
        <dbReference type="ARBA" id="ARBA00000900"/>
    </source>
</evidence>
<evidence type="ECO:0000256" key="12">
    <source>
        <dbReference type="ARBA" id="ARBA00023136"/>
    </source>
</evidence>
<dbReference type="InterPro" id="IPR013083">
    <property type="entry name" value="Znf_RING/FYVE/PHD"/>
</dbReference>
<evidence type="ECO:0000256" key="13">
    <source>
        <dbReference type="ARBA" id="ARBA00024209"/>
    </source>
</evidence>
<sequence>MAAITDNNDSDEQFFRYFNDPNYTKNLLLISTSFFATLLLLLIAHYLYLRCTRSSHRLTITLTALPDHANFTAEPYNIGLDATIIASLPTFTVRAKTLEASTANDDGCSAVNCVVCLCALGGGEKVKLLPNCNHFFHMDCIDTWLNCHSTCPLCRAEVKPRLRLKQEDREGPITHSFNGVSIHSISNDDSNGESQKSNSSVSQLSPFRRILSEKRSIRNIQSSSYDDHGVDHDLERQ</sequence>